<gene>
    <name evidence="1" type="ordered locus">AciX8_1391</name>
</gene>
<dbReference type="AlphaFoldDB" id="G8P018"/>
<sequence>MHHLACQPLGGEIHLFFSSVVEAYAAVFLEREGNGCFVAVLHLVLRELEPSAANAEGNLFGADFDYGVLRCVESVGGCVTAEQRRPGGPEFGVEAFVDCGLRFRATTVKQIPCGNDNKKNKSG</sequence>
<evidence type="ECO:0000313" key="2">
    <source>
        <dbReference type="Proteomes" id="UP000007113"/>
    </source>
</evidence>
<dbReference type="HOGENOM" id="CLU_2012017_0_0_0"/>
<dbReference type="STRING" id="682795.AciX8_1391"/>
<keyword evidence="2" id="KW-1185">Reference proteome</keyword>
<reference evidence="1 2" key="1">
    <citation type="submission" date="2011-11" db="EMBL/GenBank/DDBJ databases">
        <title>Complete sequence of Granulicella mallensis MP5ACTX8.</title>
        <authorList>
            <consortium name="US DOE Joint Genome Institute"/>
            <person name="Lucas S."/>
            <person name="Copeland A."/>
            <person name="Lapidus A."/>
            <person name="Cheng J.-F."/>
            <person name="Goodwin L."/>
            <person name="Pitluck S."/>
            <person name="Peters L."/>
            <person name="Lu M."/>
            <person name="Detter J.C."/>
            <person name="Han C."/>
            <person name="Tapia R."/>
            <person name="Land M."/>
            <person name="Hauser L."/>
            <person name="Kyrpides N."/>
            <person name="Ivanova N."/>
            <person name="Mikhailova N."/>
            <person name="Pagani I."/>
            <person name="Rawat S."/>
            <person name="Mannisto M."/>
            <person name="Haggblom M."/>
            <person name="Woyke T."/>
        </authorList>
    </citation>
    <scope>NUCLEOTIDE SEQUENCE [LARGE SCALE GENOMIC DNA]</scope>
    <source>
        <strain evidence="2">ATCC BAA-1857 / DSM 23137 / MP5ACTX8</strain>
    </source>
</reference>
<accession>G8P018</accession>
<dbReference type="EMBL" id="CP003130">
    <property type="protein sequence ID" value="AEU35734.1"/>
    <property type="molecule type" value="Genomic_DNA"/>
</dbReference>
<organism evidence="1 2">
    <name type="scientific">Granulicella mallensis (strain ATCC BAA-1857 / DSM 23137 / MP5ACTX8)</name>
    <dbReference type="NCBI Taxonomy" id="682795"/>
    <lineage>
        <taxon>Bacteria</taxon>
        <taxon>Pseudomonadati</taxon>
        <taxon>Acidobacteriota</taxon>
        <taxon>Terriglobia</taxon>
        <taxon>Terriglobales</taxon>
        <taxon>Acidobacteriaceae</taxon>
        <taxon>Granulicella</taxon>
    </lineage>
</organism>
<dbReference type="KEGG" id="gma:AciX8_1391"/>
<proteinExistence type="predicted"/>
<evidence type="ECO:0000313" key="1">
    <source>
        <dbReference type="EMBL" id="AEU35734.1"/>
    </source>
</evidence>
<protein>
    <submittedName>
        <fullName evidence="1">Uncharacterized protein</fullName>
    </submittedName>
</protein>
<name>G8P018_GRAMM</name>
<dbReference type="Proteomes" id="UP000007113">
    <property type="component" value="Chromosome"/>
</dbReference>
<dbReference type="RefSeq" id="WP_014264614.1">
    <property type="nucleotide sequence ID" value="NC_016631.1"/>
</dbReference>